<dbReference type="AlphaFoldDB" id="G5IAT5"/>
<dbReference type="InterPro" id="IPR041522">
    <property type="entry name" value="CdaR_GGDEF"/>
</dbReference>
<dbReference type="EMBL" id="ADLN01000003">
    <property type="protein sequence ID" value="EHI61430.1"/>
    <property type="molecule type" value="Genomic_DNA"/>
</dbReference>
<dbReference type="Gene3D" id="1.10.10.2840">
    <property type="entry name" value="PucR C-terminal helix-turn-helix domain"/>
    <property type="match status" value="1"/>
</dbReference>
<dbReference type="InterPro" id="IPR025736">
    <property type="entry name" value="PucR_C-HTH_dom"/>
</dbReference>
<dbReference type="Pfam" id="PF13556">
    <property type="entry name" value="HTH_30"/>
    <property type="match status" value="1"/>
</dbReference>
<feature type="domain" description="Putative sugar diacid recognition" evidence="2">
    <location>
        <begin position="5"/>
        <end position="133"/>
    </location>
</feature>
<gene>
    <name evidence="5" type="ORF">HMPREF9473_00612</name>
</gene>
<dbReference type="InterPro" id="IPR008599">
    <property type="entry name" value="Diacid_rec"/>
</dbReference>
<proteinExistence type="inferred from homology"/>
<protein>
    <recommendedName>
        <fullName evidence="7">Sugar diacid recognition domain-containing protein</fullName>
    </recommendedName>
</protein>
<accession>G5IAT5</accession>
<name>G5IAT5_9FIRM</name>
<dbReference type="SUPFAM" id="SSF103190">
    <property type="entry name" value="Sensory domain-like"/>
    <property type="match status" value="1"/>
</dbReference>
<evidence type="ECO:0000313" key="5">
    <source>
        <dbReference type="EMBL" id="EHI61430.1"/>
    </source>
</evidence>
<dbReference type="Proteomes" id="UP000005384">
    <property type="component" value="Unassembled WGS sequence"/>
</dbReference>
<dbReference type="Pfam" id="PF17853">
    <property type="entry name" value="GGDEF_2"/>
    <property type="match status" value="1"/>
</dbReference>
<comment type="similarity">
    <text evidence="1">Belongs to the CdaR family.</text>
</comment>
<evidence type="ECO:0008006" key="7">
    <source>
        <dbReference type="Google" id="ProtNLM"/>
    </source>
</evidence>
<comment type="caution">
    <text evidence="5">The sequence shown here is derived from an EMBL/GenBank/DDBJ whole genome shotgun (WGS) entry which is preliminary data.</text>
</comment>
<evidence type="ECO:0000313" key="6">
    <source>
        <dbReference type="Proteomes" id="UP000005384"/>
    </source>
</evidence>
<feature type="domain" description="PucR C-terminal helix-turn-helix" evidence="3">
    <location>
        <begin position="309"/>
        <end position="349"/>
    </location>
</feature>
<keyword evidence="6" id="KW-1185">Reference proteome</keyword>
<dbReference type="PATRIC" id="fig|742737.3.peg.612"/>
<sequence>MSFSQMAQDFVEATSTLVGGRTINIMDTSAVIIASTERARVGDYHQGAAEVIQTKQMVMIHEQDVKNYPGAKEGCNMPIVTDGRLVGVVGVFGKPEEVMEIANLLRVYVSQYFQQKFHMRRQRMETEVRTQLLDLLLTGKEEDRSQIMQLCNVIQVTLQFPLQVVLFQAGRETSPPSLSQVEELERTLLKAGLVRPGRDVYGMQNHSFVLIGREEDMTALFEPVLKNHPDYRMAVGGKCPDFPDIARSYDEAAVLIRLQTEPVSNIRTKENQLSYLFHCMSAYTGGWYVEELYQKLAESADQSNINAMLETARIYYEEGGSVAKAAERLHLHKNTLLYRMNRLFGILGMEEEKAFIREFFVRLILEMY</sequence>
<feature type="domain" description="CdaR GGDEF-like" evidence="4">
    <location>
        <begin position="142"/>
        <end position="257"/>
    </location>
</feature>
<dbReference type="PANTHER" id="PTHR33744">
    <property type="entry name" value="CARBOHYDRATE DIACID REGULATOR"/>
    <property type="match status" value="1"/>
</dbReference>
<dbReference type="PANTHER" id="PTHR33744:SF15">
    <property type="entry name" value="CARBOHYDRATE DIACID REGULATOR"/>
    <property type="match status" value="1"/>
</dbReference>
<dbReference type="InterPro" id="IPR029151">
    <property type="entry name" value="Sensor-like_sf"/>
</dbReference>
<dbReference type="InterPro" id="IPR042070">
    <property type="entry name" value="PucR_C-HTH_sf"/>
</dbReference>
<evidence type="ECO:0000259" key="2">
    <source>
        <dbReference type="Pfam" id="PF05651"/>
    </source>
</evidence>
<dbReference type="RefSeq" id="WP_006778596.1">
    <property type="nucleotide sequence ID" value="NZ_CP040506.1"/>
</dbReference>
<evidence type="ECO:0000256" key="1">
    <source>
        <dbReference type="ARBA" id="ARBA00006754"/>
    </source>
</evidence>
<dbReference type="InterPro" id="IPR051448">
    <property type="entry name" value="CdaR-like_regulators"/>
</dbReference>
<organism evidence="5 6">
    <name type="scientific">Hungatella hathewayi WAL-18680</name>
    <dbReference type="NCBI Taxonomy" id="742737"/>
    <lineage>
        <taxon>Bacteria</taxon>
        <taxon>Bacillati</taxon>
        <taxon>Bacillota</taxon>
        <taxon>Clostridia</taxon>
        <taxon>Lachnospirales</taxon>
        <taxon>Lachnospiraceae</taxon>
        <taxon>Hungatella</taxon>
    </lineage>
</organism>
<dbReference type="Pfam" id="PF05651">
    <property type="entry name" value="Diacid_rec"/>
    <property type="match status" value="1"/>
</dbReference>
<evidence type="ECO:0000259" key="4">
    <source>
        <dbReference type="Pfam" id="PF17853"/>
    </source>
</evidence>
<dbReference type="HOGENOM" id="CLU_043769_1_1_9"/>
<evidence type="ECO:0000259" key="3">
    <source>
        <dbReference type="Pfam" id="PF13556"/>
    </source>
</evidence>
<dbReference type="OrthoDB" id="212459at2"/>
<reference evidence="5 6" key="1">
    <citation type="submission" date="2011-08" db="EMBL/GenBank/DDBJ databases">
        <title>The Genome Sequence of Clostridium hathewayi WAL-18680.</title>
        <authorList>
            <consortium name="The Broad Institute Genome Sequencing Platform"/>
            <person name="Earl A."/>
            <person name="Ward D."/>
            <person name="Feldgarden M."/>
            <person name="Gevers D."/>
            <person name="Finegold S.M."/>
            <person name="Summanen P.H."/>
            <person name="Molitoris D.R."/>
            <person name="Song M."/>
            <person name="Daigneault M."/>
            <person name="Allen-Vercoe E."/>
            <person name="Young S.K."/>
            <person name="Zeng Q."/>
            <person name="Gargeya S."/>
            <person name="Fitzgerald M."/>
            <person name="Haas B."/>
            <person name="Abouelleil A."/>
            <person name="Alvarado L."/>
            <person name="Arachchi H.M."/>
            <person name="Berlin A."/>
            <person name="Brown A."/>
            <person name="Chapman S.B."/>
            <person name="Chen Z."/>
            <person name="Dunbar C."/>
            <person name="Freedman E."/>
            <person name="Gearin G."/>
            <person name="Gellesch M."/>
            <person name="Goldberg J."/>
            <person name="Griggs A."/>
            <person name="Gujja S."/>
            <person name="Heiman D."/>
            <person name="Howarth C."/>
            <person name="Larson L."/>
            <person name="Lui A."/>
            <person name="MacDonald P.J.P."/>
            <person name="Montmayeur A."/>
            <person name="Murphy C."/>
            <person name="Neiman D."/>
            <person name="Pearson M."/>
            <person name="Priest M."/>
            <person name="Roberts A."/>
            <person name="Saif S."/>
            <person name="Shea T."/>
            <person name="Shenoy N."/>
            <person name="Sisk P."/>
            <person name="Stolte C."/>
            <person name="Sykes S."/>
            <person name="Wortman J."/>
            <person name="Nusbaum C."/>
            <person name="Birren B."/>
        </authorList>
    </citation>
    <scope>NUCLEOTIDE SEQUENCE [LARGE SCALE GENOMIC DNA]</scope>
    <source>
        <strain evidence="5 6">WAL-18680</strain>
    </source>
</reference>